<reference evidence="3" key="1">
    <citation type="journal article" date="2015" name="PLoS Genet.">
        <title>Genome Sequence and Transcriptome Analyses of Chrysochromulina tobin: Metabolic Tools for Enhanced Algal Fitness in the Prominent Order Prymnesiales (Haptophyceae).</title>
        <authorList>
            <person name="Hovde B.T."/>
            <person name="Deodato C.R."/>
            <person name="Hunsperger H.M."/>
            <person name="Ryken S.A."/>
            <person name="Yost W."/>
            <person name="Jha R.K."/>
            <person name="Patterson J."/>
            <person name="Monnat R.J. Jr."/>
            <person name="Barlow S.B."/>
            <person name="Starkenburg S.R."/>
            <person name="Cattolico R.A."/>
        </authorList>
    </citation>
    <scope>NUCLEOTIDE SEQUENCE</scope>
    <source>
        <strain evidence="3">CCMP291</strain>
    </source>
</reference>
<evidence type="ECO:0000313" key="3">
    <source>
        <dbReference type="Proteomes" id="UP000037460"/>
    </source>
</evidence>
<keyword evidence="3" id="KW-1185">Reference proteome</keyword>
<organism evidence="2 3">
    <name type="scientific">Chrysochromulina tobinii</name>
    <dbReference type="NCBI Taxonomy" id="1460289"/>
    <lineage>
        <taxon>Eukaryota</taxon>
        <taxon>Haptista</taxon>
        <taxon>Haptophyta</taxon>
        <taxon>Prymnesiophyceae</taxon>
        <taxon>Prymnesiales</taxon>
        <taxon>Chrysochromulinaceae</taxon>
        <taxon>Chrysochromulina</taxon>
    </lineage>
</organism>
<dbReference type="AlphaFoldDB" id="A0A0M0K5Q0"/>
<sequence>MRAEISDLHNVLQKYAQRLLASEAELAATKQRNLEAEALLAAHWEAGYEEGKAQLETEARARLRRAQERAKQKAEEAFEHGKRVHANEVRSHRQRDEAERRVLLRRADEAKEREEKVQMVLESERQAREEAAERAHKLEERLQSVRTHKAALASELEATRAAHSADLDHFEQMENALGRACTEYSSLAVRHARLLSPPRSGRISAAGAAAISAATLDYGSSPPEAMRTRLPRPAAVYDPAGPVQAPE</sequence>
<gene>
    <name evidence="2" type="ORF">Ctob_008114</name>
</gene>
<feature type="region of interest" description="Disordered" evidence="1">
    <location>
        <begin position="75"/>
        <end position="95"/>
    </location>
</feature>
<evidence type="ECO:0000256" key="1">
    <source>
        <dbReference type="SAM" id="MobiDB-lite"/>
    </source>
</evidence>
<dbReference type="EMBL" id="JWZX01001314">
    <property type="protein sequence ID" value="KOO34145.1"/>
    <property type="molecule type" value="Genomic_DNA"/>
</dbReference>
<evidence type="ECO:0000313" key="2">
    <source>
        <dbReference type="EMBL" id="KOO34145.1"/>
    </source>
</evidence>
<accession>A0A0M0K5Q0</accession>
<comment type="caution">
    <text evidence="2">The sequence shown here is derived from an EMBL/GenBank/DDBJ whole genome shotgun (WGS) entry which is preliminary data.</text>
</comment>
<protein>
    <submittedName>
        <fullName evidence="2">Uncharacterized protein</fullName>
    </submittedName>
</protein>
<name>A0A0M0K5Q0_9EUKA</name>
<proteinExistence type="predicted"/>
<dbReference type="Proteomes" id="UP000037460">
    <property type="component" value="Unassembled WGS sequence"/>
</dbReference>
<feature type="region of interest" description="Disordered" evidence="1">
    <location>
        <begin position="217"/>
        <end position="247"/>
    </location>
</feature>